<dbReference type="Pfam" id="PF00078">
    <property type="entry name" value="RVT_1"/>
    <property type="match status" value="1"/>
</dbReference>
<reference evidence="2" key="2">
    <citation type="journal article" date="2024" name="Plant">
        <title>Genomic evolution and insights into agronomic trait innovations of Sesamum species.</title>
        <authorList>
            <person name="Miao H."/>
            <person name="Wang L."/>
            <person name="Qu L."/>
            <person name="Liu H."/>
            <person name="Sun Y."/>
            <person name="Le M."/>
            <person name="Wang Q."/>
            <person name="Wei S."/>
            <person name="Zheng Y."/>
            <person name="Lin W."/>
            <person name="Duan Y."/>
            <person name="Cao H."/>
            <person name="Xiong S."/>
            <person name="Wang X."/>
            <person name="Wei L."/>
            <person name="Li C."/>
            <person name="Ma Q."/>
            <person name="Ju M."/>
            <person name="Zhao R."/>
            <person name="Li G."/>
            <person name="Mu C."/>
            <person name="Tian Q."/>
            <person name="Mei H."/>
            <person name="Zhang T."/>
            <person name="Gao T."/>
            <person name="Zhang H."/>
        </authorList>
    </citation>
    <scope>NUCLEOTIDE SEQUENCE</scope>
    <source>
        <strain evidence="2">KEN1</strain>
    </source>
</reference>
<dbReference type="CDD" id="cd01650">
    <property type="entry name" value="RT_nLTR_like"/>
    <property type="match status" value="1"/>
</dbReference>
<dbReference type="PANTHER" id="PTHR33116:SF86">
    <property type="entry name" value="REVERSE TRANSCRIPTASE DOMAIN-CONTAINING PROTEIN"/>
    <property type="match status" value="1"/>
</dbReference>
<dbReference type="PANTHER" id="PTHR33116">
    <property type="entry name" value="REVERSE TRANSCRIPTASE ZINC-BINDING DOMAIN-CONTAINING PROTEIN-RELATED-RELATED"/>
    <property type="match status" value="1"/>
</dbReference>
<name>A0AAW2TN59_9LAMI</name>
<dbReference type="AlphaFoldDB" id="A0AAW2TN59"/>
<evidence type="ECO:0000259" key="1">
    <source>
        <dbReference type="PROSITE" id="PS50878"/>
    </source>
</evidence>
<reference evidence="2" key="1">
    <citation type="submission" date="2020-06" db="EMBL/GenBank/DDBJ databases">
        <authorList>
            <person name="Li T."/>
            <person name="Hu X."/>
            <person name="Zhang T."/>
            <person name="Song X."/>
            <person name="Zhang H."/>
            <person name="Dai N."/>
            <person name="Sheng W."/>
            <person name="Hou X."/>
            <person name="Wei L."/>
        </authorList>
    </citation>
    <scope>NUCLEOTIDE SEQUENCE</scope>
    <source>
        <strain evidence="2">KEN1</strain>
        <tissue evidence="2">Leaf</tissue>
    </source>
</reference>
<dbReference type="InterPro" id="IPR002156">
    <property type="entry name" value="RNaseH_domain"/>
</dbReference>
<gene>
    <name evidence="2" type="ORF">Slati_3931100</name>
</gene>
<dbReference type="EMBL" id="JACGWN010000014">
    <property type="protein sequence ID" value="KAL0406172.1"/>
    <property type="molecule type" value="Genomic_DNA"/>
</dbReference>
<accession>A0AAW2TN59</accession>
<dbReference type="GO" id="GO:0004523">
    <property type="term" value="F:RNA-DNA hybrid ribonuclease activity"/>
    <property type="evidence" value="ECO:0007669"/>
    <property type="project" value="InterPro"/>
</dbReference>
<dbReference type="SUPFAM" id="SSF56672">
    <property type="entry name" value="DNA/RNA polymerases"/>
    <property type="match status" value="1"/>
</dbReference>
<protein>
    <recommendedName>
        <fullName evidence="1">Reverse transcriptase domain-containing protein</fullName>
    </recommendedName>
</protein>
<feature type="non-terminal residue" evidence="2">
    <location>
        <position position="856"/>
    </location>
</feature>
<dbReference type="InterPro" id="IPR000477">
    <property type="entry name" value="RT_dom"/>
</dbReference>
<evidence type="ECO:0000313" key="2">
    <source>
        <dbReference type="EMBL" id="KAL0406172.1"/>
    </source>
</evidence>
<comment type="caution">
    <text evidence="2">The sequence shown here is derived from an EMBL/GenBank/DDBJ whole genome shotgun (WGS) entry which is preliminary data.</text>
</comment>
<dbReference type="InterPro" id="IPR043502">
    <property type="entry name" value="DNA/RNA_pol_sf"/>
</dbReference>
<sequence length="856" mass="96903">MECDDLQQRVQYLENKLARLLSGRLSPAVSDNIAEIRKELENGVAHDETVWKQRSKILWLREGDRNIGFFHRRASTRFQTNLIRKVKNSDGVWVITEEGIKKCISDHFGTVFASNRPQPNAIAKGMEHLRAVVDASMAEELLQPYTTTEVKKALFQMAPLKSSGPDGMSPIFFQKFWHIVGQDVTTCVLSLLNSHIMPSSLNFTQIVLIPKCKNPESLTQFRPISLCNVVYKIASKAIANRLKVFLDRIISPAQSAFVHGRLISDNVLLALELNHFLNTKTRGEQGWMALKLDVSKAYDKVEWSFLEQFGSLVPERGLRQGDLSRPTSSYCAQSPLVLYYSMRNRTVEFGVLVSRGAPSISHLLFADDTLIFSQASLENAQAIREVLETYRGASGQEINFSKSSMTFSRNTREEVCQYLAANLTIRRENKMELYLGLPSRMARSKRDLFATIRDRIWQKVTGWNDKLLSQACKEILIKAVIQAVPSYAMGCFKLPLTLLKEIQGTISRFWWGNRGKNKTHWVSWNRLCESKLSGGLGFRHLHLFNLAMLAKQWWRILRHPECLLSRVLRARYFPSGDIFLAILGSRPSYTWRSVMAAYDLFQAGCRWHVGSGSHIRIWEDSWLPRPWSFRPITPAPVSHSEIRVSELIDPTCNDWDSRKIELFWPVDSDLILRIPLSRLGTSDLLIWHYSRSGIFSARSAYHLACSLEHRPCSSSLQALDQLWWMRVWQAKIPNKHLGTLTGVGVPISSRWTAPPPGCIKVNFDGTTFRKGLGLGSGVVARNENGACVAWLARCFNKTDFSVIGPIIEDIHAVAASFHYVSFQYVKRSCNVVAHHLAQSARNPAEGGQDIPPAAAS</sequence>
<dbReference type="GO" id="GO:0003676">
    <property type="term" value="F:nucleic acid binding"/>
    <property type="evidence" value="ECO:0007669"/>
    <property type="project" value="InterPro"/>
</dbReference>
<proteinExistence type="predicted"/>
<dbReference type="Pfam" id="PF13456">
    <property type="entry name" value="RVT_3"/>
    <property type="match status" value="1"/>
</dbReference>
<organism evidence="2">
    <name type="scientific">Sesamum latifolium</name>
    <dbReference type="NCBI Taxonomy" id="2727402"/>
    <lineage>
        <taxon>Eukaryota</taxon>
        <taxon>Viridiplantae</taxon>
        <taxon>Streptophyta</taxon>
        <taxon>Embryophyta</taxon>
        <taxon>Tracheophyta</taxon>
        <taxon>Spermatophyta</taxon>
        <taxon>Magnoliopsida</taxon>
        <taxon>eudicotyledons</taxon>
        <taxon>Gunneridae</taxon>
        <taxon>Pentapetalae</taxon>
        <taxon>asterids</taxon>
        <taxon>lamiids</taxon>
        <taxon>Lamiales</taxon>
        <taxon>Pedaliaceae</taxon>
        <taxon>Sesamum</taxon>
    </lineage>
</organism>
<feature type="domain" description="Reverse transcriptase" evidence="1">
    <location>
        <begin position="190"/>
        <end position="423"/>
    </location>
</feature>
<dbReference type="PROSITE" id="PS50878">
    <property type="entry name" value="RT_POL"/>
    <property type="match status" value="1"/>
</dbReference>